<sequence>MSPSEQHTHIISQIVEQLSAEERKRVSYLCGARELDRCAADARAMLQRAMSQAAADYAFLLELVLRIRRYDLLKRVLGTSKAEVERLLNNRHALPEYRVLMAELSEDVGSEDLESLMFLLRGTLPKEKLEKFECFLDIVVELEKLDHISITRIDVMEEYLRAIHRMDLAKKLSQYQSRVKTQTPGKPVKSKDDSPPSKAASPNTSVRIPLNFCNVTPIVSKHCAQTASTSVTQNTSTIKYHEIQEHVYRIQRNSRGVCVIIDCVGTEGVHLKHVFEGLHFHVSLHCLLSAGDMLSTLREVSMQRRHRDADAFICCIVSRTCSSSSLLGTDSCGLGLNLDILRRLFAPDSCPGLAGKPKLFFIQGYDGTCAGDWEHGSGELQTDSSHPGACRAEDVAADADVFWSHCWTREQELEKDCHRSVYLHSLSDALQDGQRRGIHLVNLHMEVNRAVYDHNRGHPSSSYHLNLRHTLRKNVYLS</sequence>
<comment type="caution">
    <text evidence="7">The sequence shown here is derived from an EMBL/GenBank/DDBJ whole genome shotgun (WGS) entry which is preliminary data.</text>
</comment>
<dbReference type="GO" id="GO:0042981">
    <property type="term" value="P:regulation of apoptotic process"/>
    <property type="evidence" value="ECO:0007669"/>
    <property type="project" value="InterPro"/>
</dbReference>
<dbReference type="PROSITE" id="PS50168">
    <property type="entry name" value="DED"/>
    <property type="match status" value="2"/>
</dbReference>
<dbReference type="GO" id="GO:0006508">
    <property type="term" value="P:proteolysis"/>
    <property type="evidence" value="ECO:0007669"/>
    <property type="project" value="InterPro"/>
</dbReference>
<dbReference type="SUPFAM" id="SSF52129">
    <property type="entry name" value="Caspase-like"/>
    <property type="match status" value="1"/>
</dbReference>
<evidence type="ECO:0000259" key="6">
    <source>
        <dbReference type="PROSITE" id="PS50208"/>
    </source>
</evidence>
<dbReference type="SUPFAM" id="SSF47986">
    <property type="entry name" value="DEATH domain"/>
    <property type="match status" value="1"/>
</dbReference>
<evidence type="ECO:0000256" key="3">
    <source>
        <dbReference type="ARBA" id="ARBA00022737"/>
    </source>
</evidence>
<dbReference type="InterPro" id="IPR011600">
    <property type="entry name" value="Pept_C14_caspase"/>
</dbReference>
<dbReference type="Gene3D" id="1.10.533.10">
    <property type="entry name" value="Death Domain, Fas"/>
    <property type="match status" value="2"/>
</dbReference>
<evidence type="ECO:0000313" key="7">
    <source>
        <dbReference type="EMBL" id="KAK1789132.1"/>
    </source>
</evidence>
<dbReference type="InterPro" id="IPR015917">
    <property type="entry name" value="Pept_C14A"/>
</dbReference>
<accession>A0AAD8YXK5</accession>
<keyword evidence="3" id="KW-0677">Repeat</keyword>
<name>A0AAD8YXK5_9TELE</name>
<evidence type="ECO:0000256" key="2">
    <source>
        <dbReference type="ARBA" id="ARBA00022703"/>
    </source>
</evidence>
<evidence type="ECO:0000313" key="8">
    <source>
        <dbReference type="Proteomes" id="UP001239994"/>
    </source>
</evidence>
<dbReference type="Gene3D" id="3.40.50.1460">
    <property type="match status" value="1"/>
</dbReference>
<dbReference type="InterPro" id="IPR011029">
    <property type="entry name" value="DEATH-like_dom_sf"/>
</dbReference>
<feature type="domain" description="DED" evidence="5">
    <location>
        <begin position="96"/>
        <end position="174"/>
    </location>
</feature>
<dbReference type="Pfam" id="PF00656">
    <property type="entry name" value="Peptidase_C14"/>
    <property type="match status" value="1"/>
</dbReference>
<evidence type="ECO:0000259" key="5">
    <source>
        <dbReference type="PROSITE" id="PS50168"/>
    </source>
</evidence>
<organism evidence="7 8">
    <name type="scientific">Electrophorus voltai</name>
    <dbReference type="NCBI Taxonomy" id="2609070"/>
    <lineage>
        <taxon>Eukaryota</taxon>
        <taxon>Metazoa</taxon>
        <taxon>Chordata</taxon>
        <taxon>Craniata</taxon>
        <taxon>Vertebrata</taxon>
        <taxon>Euteleostomi</taxon>
        <taxon>Actinopterygii</taxon>
        <taxon>Neopterygii</taxon>
        <taxon>Teleostei</taxon>
        <taxon>Ostariophysi</taxon>
        <taxon>Gymnotiformes</taxon>
        <taxon>Gymnotoidei</taxon>
        <taxon>Gymnotidae</taxon>
        <taxon>Electrophorus</taxon>
    </lineage>
</organism>
<dbReference type="GO" id="GO:0006915">
    <property type="term" value="P:apoptotic process"/>
    <property type="evidence" value="ECO:0007669"/>
    <property type="project" value="UniProtKB-KW"/>
</dbReference>
<comment type="similarity">
    <text evidence="1">Belongs to the peptidase C14A family.</text>
</comment>
<evidence type="ECO:0008006" key="9">
    <source>
        <dbReference type="Google" id="ProtNLM"/>
    </source>
</evidence>
<dbReference type="SMART" id="SM00115">
    <property type="entry name" value="CASc"/>
    <property type="match status" value="1"/>
</dbReference>
<gene>
    <name evidence="7" type="ORF">P4O66_015077</name>
</gene>
<dbReference type="PANTHER" id="PTHR48169:SF3">
    <property type="entry name" value="CASP8 AND FADD LIKE APOPTOSIS REGULATOR"/>
    <property type="match status" value="1"/>
</dbReference>
<keyword evidence="8" id="KW-1185">Reference proteome</keyword>
<dbReference type="GO" id="GO:0005737">
    <property type="term" value="C:cytoplasm"/>
    <property type="evidence" value="ECO:0007669"/>
    <property type="project" value="UniProtKB-ARBA"/>
</dbReference>
<dbReference type="Proteomes" id="UP001239994">
    <property type="component" value="Unassembled WGS sequence"/>
</dbReference>
<dbReference type="PANTHER" id="PTHR48169">
    <property type="entry name" value="DED DOMAIN-CONTAINING PROTEIN"/>
    <property type="match status" value="1"/>
</dbReference>
<protein>
    <recommendedName>
        <fullName evidence="9">CASP8 and FADD-like apoptosis regulator</fullName>
    </recommendedName>
</protein>
<dbReference type="InterPro" id="IPR001309">
    <property type="entry name" value="Pept_C14_p20"/>
</dbReference>
<evidence type="ECO:0000256" key="4">
    <source>
        <dbReference type="SAM" id="MobiDB-lite"/>
    </source>
</evidence>
<dbReference type="InterPro" id="IPR029030">
    <property type="entry name" value="Caspase-like_dom_sf"/>
</dbReference>
<reference evidence="7" key="1">
    <citation type="submission" date="2023-03" db="EMBL/GenBank/DDBJ databases">
        <title>Electrophorus voltai genome.</title>
        <authorList>
            <person name="Bian C."/>
        </authorList>
    </citation>
    <scope>NUCLEOTIDE SEQUENCE</scope>
    <source>
        <strain evidence="7">CB-2022</strain>
        <tissue evidence="7">Muscle</tissue>
    </source>
</reference>
<feature type="region of interest" description="Disordered" evidence="4">
    <location>
        <begin position="176"/>
        <end position="203"/>
    </location>
</feature>
<proteinExistence type="inferred from homology"/>
<keyword evidence="2" id="KW-0053">Apoptosis</keyword>
<dbReference type="AlphaFoldDB" id="A0AAD8YXK5"/>
<feature type="domain" description="Caspase family p20" evidence="6">
    <location>
        <begin position="271"/>
        <end position="369"/>
    </location>
</feature>
<dbReference type="FunFam" id="1.10.533.10:FF:000016">
    <property type="entry name" value="CASP8 and FADD-like apoptosis regulator"/>
    <property type="match status" value="1"/>
</dbReference>
<dbReference type="SMART" id="SM00031">
    <property type="entry name" value="DED"/>
    <property type="match status" value="2"/>
</dbReference>
<feature type="domain" description="DED" evidence="5">
    <location>
        <begin position="6"/>
        <end position="78"/>
    </location>
</feature>
<dbReference type="PROSITE" id="PS50208">
    <property type="entry name" value="CASPASE_P20"/>
    <property type="match status" value="1"/>
</dbReference>
<dbReference type="InterPro" id="IPR001875">
    <property type="entry name" value="DED_dom"/>
</dbReference>
<dbReference type="GO" id="GO:0004197">
    <property type="term" value="F:cysteine-type endopeptidase activity"/>
    <property type="evidence" value="ECO:0007669"/>
    <property type="project" value="InterPro"/>
</dbReference>
<evidence type="ECO:0000256" key="1">
    <source>
        <dbReference type="ARBA" id="ARBA00010134"/>
    </source>
</evidence>
<dbReference type="EMBL" id="JAROKS010000022">
    <property type="protein sequence ID" value="KAK1789132.1"/>
    <property type="molecule type" value="Genomic_DNA"/>
</dbReference>
<dbReference type="Pfam" id="PF01335">
    <property type="entry name" value="DED"/>
    <property type="match status" value="1"/>
</dbReference>